<dbReference type="RefSeq" id="WP_145084520.1">
    <property type="nucleotide sequence ID" value="NZ_CP036274.1"/>
</dbReference>
<reference evidence="1 2" key="1">
    <citation type="submission" date="2019-02" db="EMBL/GenBank/DDBJ databases">
        <title>Deep-cultivation of Planctomycetes and their phenomic and genomic characterization uncovers novel biology.</title>
        <authorList>
            <person name="Wiegand S."/>
            <person name="Jogler M."/>
            <person name="Boedeker C."/>
            <person name="Pinto D."/>
            <person name="Vollmers J."/>
            <person name="Rivas-Marin E."/>
            <person name="Kohn T."/>
            <person name="Peeters S.H."/>
            <person name="Heuer A."/>
            <person name="Rast P."/>
            <person name="Oberbeckmann S."/>
            <person name="Bunk B."/>
            <person name="Jeske O."/>
            <person name="Meyerdierks A."/>
            <person name="Storesund J.E."/>
            <person name="Kallscheuer N."/>
            <person name="Luecker S."/>
            <person name="Lage O.M."/>
            <person name="Pohl T."/>
            <person name="Merkel B.J."/>
            <person name="Hornburger P."/>
            <person name="Mueller R.-W."/>
            <person name="Bruemmer F."/>
            <person name="Labrenz M."/>
            <person name="Spormann A.M."/>
            <person name="Op den Camp H."/>
            <person name="Overmann J."/>
            <person name="Amann R."/>
            <person name="Jetten M.S.M."/>
            <person name="Mascher T."/>
            <person name="Medema M.H."/>
            <person name="Devos D.P."/>
            <person name="Kaster A.-K."/>
            <person name="Ovreas L."/>
            <person name="Rohde M."/>
            <person name="Galperin M.Y."/>
            <person name="Jogler C."/>
        </authorList>
    </citation>
    <scope>NUCLEOTIDE SEQUENCE [LARGE SCALE GENOMIC DNA]</scope>
    <source>
        <strain evidence="1 2">ETA_A8</strain>
    </source>
</reference>
<evidence type="ECO:0000313" key="1">
    <source>
        <dbReference type="EMBL" id="QDU25495.1"/>
    </source>
</evidence>
<dbReference type="Proteomes" id="UP000315017">
    <property type="component" value="Chromosome"/>
</dbReference>
<dbReference type="InterPro" id="IPR024962">
    <property type="entry name" value="YukD-like"/>
</dbReference>
<dbReference type="AlphaFoldDB" id="A0A517Y5I6"/>
<dbReference type="OrthoDB" id="5244162at2"/>
<evidence type="ECO:0008006" key="3">
    <source>
        <dbReference type="Google" id="ProtNLM"/>
    </source>
</evidence>
<dbReference type="Pfam" id="PF08817">
    <property type="entry name" value="YukD"/>
    <property type="match status" value="1"/>
</dbReference>
<dbReference type="KEGG" id="aagg:ETAA8_05640"/>
<evidence type="ECO:0000313" key="2">
    <source>
        <dbReference type="Proteomes" id="UP000315017"/>
    </source>
</evidence>
<gene>
    <name evidence="1" type="ORF">ETAA8_05640</name>
</gene>
<name>A0A517Y5I6_9BACT</name>
<accession>A0A517Y5I6</accession>
<protein>
    <recommendedName>
        <fullName evidence="3">Ubiquitin-like domain-containing protein</fullName>
    </recommendedName>
</protein>
<proteinExistence type="predicted"/>
<sequence>MSVPSNAASSNEERKGTRVTFLDQTGAKSVEAVIADTVTVKRILPNIITKMNLPVMGPDGQPMSYSLDHKEGGKRLREEQTLIDASVFDGHHLIVYPEIVAG</sequence>
<dbReference type="EMBL" id="CP036274">
    <property type="protein sequence ID" value="QDU25495.1"/>
    <property type="molecule type" value="Genomic_DNA"/>
</dbReference>
<keyword evidence="2" id="KW-1185">Reference proteome</keyword>
<organism evidence="1 2">
    <name type="scientific">Anatilimnocola aggregata</name>
    <dbReference type="NCBI Taxonomy" id="2528021"/>
    <lineage>
        <taxon>Bacteria</taxon>
        <taxon>Pseudomonadati</taxon>
        <taxon>Planctomycetota</taxon>
        <taxon>Planctomycetia</taxon>
        <taxon>Pirellulales</taxon>
        <taxon>Pirellulaceae</taxon>
        <taxon>Anatilimnocola</taxon>
    </lineage>
</organism>